<protein>
    <recommendedName>
        <fullName evidence="3">Non-hemolytic enterotoxin lytic component L1</fullName>
    </recommendedName>
</protein>
<accession>A0A0H3AFZ9</accession>
<dbReference type="Gene3D" id="1.20.1170.10">
    <property type="match status" value="1"/>
</dbReference>
<dbReference type="KEGG" id="vco:VC0395_0356"/>
<evidence type="ECO:0008006" key="3">
    <source>
        <dbReference type="Google" id="ProtNLM"/>
    </source>
</evidence>
<dbReference type="PATRIC" id="fig|345073.21.peg.3635"/>
<proteinExistence type="predicted"/>
<evidence type="ECO:0000313" key="1">
    <source>
        <dbReference type="EMBL" id="ABQ18802.1"/>
    </source>
</evidence>
<dbReference type="EMBL" id="CP000626">
    <property type="protein sequence ID" value="ABQ18802.1"/>
    <property type="molecule type" value="Genomic_DNA"/>
</dbReference>
<dbReference type="AlphaFoldDB" id="A0A0H3AFZ9"/>
<gene>
    <name evidence="1" type="ordered locus">VC0395_0356</name>
</gene>
<name>A0A0H3AFZ9_VIBC3</name>
<dbReference type="eggNOG" id="ENOG502ZQ5Z">
    <property type="taxonomic scope" value="Bacteria"/>
</dbReference>
<dbReference type="OrthoDB" id="8556612at2"/>
<dbReference type="SUPFAM" id="SSF58100">
    <property type="entry name" value="Bacterial hemolysins"/>
    <property type="match status" value="1"/>
</dbReference>
<organism evidence="1 2">
    <name type="scientific">Vibrio cholerae serotype O1 (strain ATCC 39541 / Classical Ogawa 395 / O395)</name>
    <dbReference type="NCBI Taxonomy" id="345073"/>
    <lineage>
        <taxon>Bacteria</taxon>
        <taxon>Pseudomonadati</taxon>
        <taxon>Pseudomonadota</taxon>
        <taxon>Gammaproteobacteria</taxon>
        <taxon>Vibrionales</taxon>
        <taxon>Vibrionaceae</taxon>
        <taxon>Vibrio</taxon>
    </lineage>
</organism>
<evidence type="ECO:0000313" key="2">
    <source>
        <dbReference type="Proteomes" id="UP000000249"/>
    </source>
</evidence>
<sequence>MLSPNVDTALNMLTDVYTDFLGISNYDATCNSLFIGHVAKDPNWLVEVRSRTEILRAVMNEFMQQKPKIFAQIITSFINYQTTFDACAQNSKAITSTKQWIECLQLLQKTLKQNITLTNEAQQVFTKSYNQAKNAEELLASSIQDGWNELASEEQAMVRIATEIGSLSQSIASLGANVTAAQLRAGKAYIQSMVTISYGVVMGATTSVPFLSFAGALFTVGYSAYSTISSAKEVQQDLDKLTQLQTLASEEAQAAAITKAIIQTLSNMSEEFLKIDDSLPALSLLWQDELDKVNELINALQSGSDPALLTDLQTIKIASASWKTISEFVQLISLPPNVGKPVLVNTLNNTIQEQ</sequence>
<reference evidence="1 2" key="1">
    <citation type="submission" date="2007-03" db="EMBL/GenBank/DDBJ databases">
        <authorList>
            <person name="Heidelberg J."/>
        </authorList>
    </citation>
    <scope>NUCLEOTIDE SEQUENCE [LARGE SCALE GENOMIC DNA]</scope>
    <source>
        <strain evidence="2">ATCC 39541 / Classical Ogawa 395 / O395</strain>
    </source>
</reference>
<dbReference type="KEGG" id="vcr:VC395_A0906"/>
<dbReference type="Proteomes" id="UP000000249">
    <property type="component" value="Chromosome 2"/>
</dbReference>
<dbReference type="RefSeq" id="WP_000950891.1">
    <property type="nucleotide sequence ID" value="NC_009456.1"/>
</dbReference>
<dbReference type="SMR" id="A0A0H3AFZ9"/>